<dbReference type="AlphaFoldDB" id="A0A0W0ZF66"/>
<dbReference type="PATRIC" id="fig|947033.5.peg.902"/>
<name>A0A0W0ZF66_9GAMM</name>
<gene>
    <name evidence="2" type="ORF">Lste_0845</name>
</gene>
<proteinExistence type="predicted"/>
<organism evidence="2 3">
    <name type="scientific">Legionella steelei</name>
    <dbReference type="NCBI Taxonomy" id="947033"/>
    <lineage>
        <taxon>Bacteria</taxon>
        <taxon>Pseudomonadati</taxon>
        <taxon>Pseudomonadota</taxon>
        <taxon>Gammaproteobacteria</taxon>
        <taxon>Legionellales</taxon>
        <taxon>Legionellaceae</taxon>
        <taxon>Legionella</taxon>
    </lineage>
</organism>
<feature type="region of interest" description="Disordered" evidence="1">
    <location>
        <begin position="352"/>
        <end position="379"/>
    </location>
</feature>
<feature type="compositionally biased region" description="Polar residues" evidence="1">
    <location>
        <begin position="352"/>
        <end position="364"/>
    </location>
</feature>
<reference evidence="2 3" key="1">
    <citation type="submission" date="2015-11" db="EMBL/GenBank/DDBJ databases">
        <title>Genomic analysis of 38 Legionella species identifies large and diverse effector repertoires.</title>
        <authorList>
            <person name="Burstein D."/>
            <person name="Amaro F."/>
            <person name="Zusman T."/>
            <person name="Lifshitz Z."/>
            <person name="Cohen O."/>
            <person name="Gilbert J.A."/>
            <person name="Pupko T."/>
            <person name="Shuman H.A."/>
            <person name="Segal G."/>
        </authorList>
    </citation>
    <scope>NUCLEOTIDE SEQUENCE [LARGE SCALE GENOMIC DNA]</scope>
    <source>
        <strain evidence="2 3">IMVS3376</strain>
    </source>
</reference>
<dbReference type="EMBL" id="LNYY01000019">
    <property type="protein sequence ID" value="KTD67687.1"/>
    <property type="molecule type" value="Genomic_DNA"/>
</dbReference>
<evidence type="ECO:0000313" key="2">
    <source>
        <dbReference type="EMBL" id="KTD67687.1"/>
    </source>
</evidence>
<keyword evidence="3" id="KW-1185">Reference proteome</keyword>
<evidence type="ECO:0000313" key="3">
    <source>
        <dbReference type="Proteomes" id="UP000054926"/>
    </source>
</evidence>
<sequence length="959" mass="108158">MTIVKRITDLSNYTTVLPYDSELFGIYQPLLGWKSKRIQQRFQTGFQNDKSSILEKLKNEFAGLIDINFNQDGQINIQIKAGALEAGKIRTFDSVVLQQISLQLPPYQNYQPRIWDTIITSDNVNAILNKNIVKIYTDAYSQINSRNNLNPSTGILMRAGNVTGSSINTRRIDIGVLEHQLEYESSVAGTVLFLVKQRAYDLLADIFYNTVNNTEDATRLTKMLSADNSGDAFLNINDLDPTNKEYLDCVALSPISIVHLFRQYFFELDTFLGTPVDHVWLSPGSTVELIEVHTRTSTVERTLETTLDITTKSSTTTTTQDELSDAVKQDNQQDVNFGASVKASYASVEATSSFDDKSSQQTAREATHKQMRQQTDQLSSEIRKNYKSTFKTVTEITDVSSTKHTLTNTTEELINYELRRKMRQVGVQVQDVGSYLCWQTYVDDPGKELGIAELIHIAKPADLDSIPHPEEIPTFQPFQEEKIITIPFVSIDSTDADNKKVYVNGVYSGTEWVVFDDVEKIQVDFAQEFVCSKANYDLTDVEFDPQGKPVKVSRKDAIQNLSDKATFTLHLDYADFQGENSLEVTLILHWSPKAGANDAIIQQNNANLASFKAKEKAEYEKAYVENVKDRVTKASKIQSRDSDELREEERIVVYRQLVQGMLLNDVPLPDDRTRHVVAELVNSIFDIDKMLYFVSPEWWRPRLHRSKQQLQETPTPVFNPSGPVLSGVNKVLQKGLMNKISIADLNSENNIMSSSTVGWGGVNDLQRDNYYITEDSDPAKLGSSLGWLLQLDGDNMRNAFLNAPWVKAVIPIRPGKEEAAINWLKGVEGMNGITDDVIYHTNNSDEKDINGNPLDGQKMIDVIMDLAKKIQQKYQEGIQTGKYPKPGEVSDPALVDDSNTVTATPIDRVYEHGFFPLQGGFRANVGKNYEIFDQWIEILPTDQIVPVEVKYDPKTGRQI</sequence>
<protein>
    <submittedName>
        <fullName evidence="2">Uncharacterized protein</fullName>
    </submittedName>
</protein>
<dbReference type="RefSeq" id="WP_058509842.1">
    <property type="nucleotide sequence ID" value="NZ_LNYY01000019.1"/>
</dbReference>
<dbReference type="Proteomes" id="UP000054926">
    <property type="component" value="Unassembled WGS sequence"/>
</dbReference>
<accession>A0A0W0ZF66</accession>
<dbReference type="STRING" id="947033.Lste_0845"/>
<dbReference type="OrthoDB" id="8877021at2"/>
<evidence type="ECO:0000256" key="1">
    <source>
        <dbReference type="SAM" id="MobiDB-lite"/>
    </source>
</evidence>
<comment type="caution">
    <text evidence="2">The sequence shown here is derived from an EMBL/GenBank/DDBJ whole genome shotgun (WGS) entry which is preliminary data.</text>
</comment>